<evidence type="ECO:0000313" key="2">
    <source>
        <dbReference type="Proteomes" id="UP000600026"/>
    </source>
</evidence>
<proteinExistence type="predicted"/>
<protein>
    <submittedName>
        <fullName evidence="1">Uncharacterized protein</fullName>
    </submittedName>
</protein>
<dbReference type="EMBL" id="BNEE01000006">
    <property type="protein sequence ID" value="GHI85921.1"/>
    <property type="molecule type" value="Genomic_DNA"/>
</dbReference>
<gene>
    <name evidence="1" type="ORF">Sxan_32850</name>
</gene>
<reference evidence="1" key="1">
    <citation type="submission" date="2020-09" db="EMBL/GenBank/DDBJ databases">
        <title>Whole genome shotgun sequence of Streptomyces xanthophaeus NBRC 12829.</title>
        <authorList>
            <person name="Komaki H."/>
            <person name="Tamura T."/>
        </authorList>
    </citation>
    <scope>NUCLEOTIDE SEQUENCE</scope>
    <source>
        <strain evidence="1">NBRC 12829</strain>
    </source>
</reference>
<dbReference type="AlphaFoldDB" id="A0A919GWF5"/>
<name>A0A919GWF5_9ACTN</name>
<evidence type="ECO:0000313" key="1">
    <source>
        <dbReference type="EMBL" id="GHI85921.1"/>
    </source>
</evidence>
<keyword evidence="2" id="KW-1185">Reference proteome</keyword>
<comment type="caution">
    <text evidence="1">The sequence shown here is derived from an EMBL/GenBank/DDBJ whole genome shotgun (WGS) entry which is preliminary data.</text>
</comment>
<sequence length="126" mass="12963">MLAVALPTSASAAVGDVQATLGEPGKEGPLIGAQHKLVKSPQDGHCYTVKEVFPEAPEGSYFRAVANHTNTSVFVYTADACAGAPHDPTPMEPGKVIIGLPLLSFKIVPAPALNPDDFKTSPPAGS</sequence>
<organism evidence="1 2">
    <name type="scientific">Streptomyces xanthophaeus</name>
    <dbReference type="NCBI Taxonomy" id="67385"/>
    <lineage>
        <taxon>Bacteria</taxon>
        <taxon>Bacillati</taxon>
        <taxon>Actinomycetota</taxon>
        <taxon>Actinomycetes</taxon>
        <taxon>Kitasatosporales</taxon>
        <taxon>Streptomycetaceae</taxon>
        <taxon>Streptomyces</taxon>
    </lineage>
</organism>
<dbReference type="Proteomes" id="UP000600026">
    <property type="component" value="Unassembled WGS sequence"/>
</dbReference>
<accession>A0A919GWF5</accession>